<name>A0A9Q0MWG2_9DIPT</name>
<keyword evidence="6" id="KW-1185">Reference proteome</keyword>
<dbReference type="PROSITE" id="PS50097">
    <property type="entry name" value="BTB"/>
    <property type="match status" value="1"/>
</dbReference>
<proteinExistence type="predicted"/>
<feature type="non-terminal residue" evidence="5">
    <location>
        <position position="1"/>
    </location>
</feature>
<feature type="compositionally biased region" description="Gly residues" evidence="3">
    <location>
        <begin position="387"/>
        <end position="400"/>
    </location>
</feature>
<reference evidence="5" key="1">
    <citation type="submission" date="2022-07" db="EMBL/GenBank/DDBJ databases">
        <authorList>
            <person name="Trinca V."/>
            <person name="Uliana J.V.C."/>
            <person name="Torres T.T."/>
            <person name="Ward R.J."/>
            <person name="Monesi N."/>
        </authorList>
    </citation>
    <scope>NUCLEOTIDE SEQUENCE</scope>
    <source>
        <strain evidence="5">HSMRA1968</strain>
        <tissue evidence="5">Whole embryos</tissue>
    </source>
</reference>
<dbReference type="Pfam" id="PF00651">
    <property type="entry name" value="BTB"/>
    <property type="match status" value="1"/>
</dbReference>
<evidence type="ECO:0000256" key="3">
    <source>
        <dbReference type="SAM" id="MobiDB-lite"/>
    </source>
</evidence>
<dbReference type="SMART" id="SM00225">
    <property type="entry name" value="BTB"/>
    <property type="match status" value="1"/>
</dbReference>
<dbReference type="EMBL" id="WJQU01000003">
    <property type="protein sequence ID" value="KAJ6639262.1"/>
    <property type="molecule type" value="Genomic_DNA"/>
</dbReference>
<evidence type="ECO:0000313" key="6">
    <source>
        <dbReference type="Proteomes" id="UP001151699"/>
    </source>
</evidence>
<dbReference type="InterPro" id="IPR051095">
    <property type="entry name" value="Dros_DevTransReg"/>
</dbReference>
<gene>
    <name evidence="5" type="primary">br_1</name>
    <name evidence="5" type="ORF">Bhyg_12005</name>
</gene>
<comment type="caution">
    <text evidence="5">The sequence shown here is derived from an EMBL/GenBank/DDBJ whole genome shotgun (WGS) entry which is preliminary data.</text>
</comment>
<accession>A0A9Q0MWG2</accession>
<dbReference type="InterPro" id="IPR011333">
    <property type="entry name" value="SKP1/BTB/POZ_sf"/>
</dbReference>
<dbReference type="SUPFAM" id="SSF54695">
    <property type="entry name" value="POZ domain"/>
    <property type="match status" value="1"/>
</dbReference>
<dbReference type="Proteomes" id="UP001151699">
    <property type="component" value="Chromosome X"/>
</dbReference>
<keyword evidence="2" id="KW-0539">Nucleus</keyword>
<dbReference type="GO" id="GO:0006357">
    <property type="term" value="P:regulation of transcription by RNA polymerase II"/>
    <property type="evidence" value="ECO:0007669"/>
    <property type="project" value="TreeGrafter"/>
</dbReference>
<dbReference type="PANTHER" id="PTHR23110:SF106">
    <property type="entry name" value="FI01104P"/>
    <property type="match status" value="1"/>
</dbReference>
<dbReference type="OrthoDB" id="7773617at2759"/>
<feature type="region of interest" description="Disordered" evidence="3">
    <location>
        <begin position="381"/>
        <end position="400"/>
    </location>
</feature>
<organism evidence="5 6">
    <name type="scientific">Pseudolycoriella hygida</name>
    <dbReference type="NCBI Taxonomy" id="35572"/>
    <lineage>
        <taxon>Eukaryota</taxon>
        <taxon>Metazoa</taxon>
        <taxon>Ecdysozoa</taxon>
        <taxon>Arthropoda</taxon>
        <taxon>Hexapoda</taxon>
        <taxon>Insecta</taxon>
        <taxon>Pterygota</taxon>
        <taxon>Neoptera</taxon>
        <taxon>Endopterygota</taxon>
        <taxon>Diptera</taxon>
        <taxon>Nematocera</taxon>
        <taxon>Sciaroidea</taxon>
        <taxon>Sciaridae</taxon>
        <taxon>Pseudolycoriella</taxon>
    </lineage>
</organism>
<dbReference type="CDD" id="cd18315">
    <property type="entry name" value="BTB_POZ_BAB-like"/>
    <property type="match status" value="1"/>
</dbReference>
<dbReference type="GO" id="GO:0005634">
    <property type="term" value="C:nucleus"/>
    <property type="evidence" value="ECO:0007669"/>
    <property type="project" value="UniProtKB-SubCell"/>
</dbReference>
<sequence>RITNKSKMSQFSLRWNNYINHLTYAFENLRSHEDLVDVTLCCEGRKIRAHKILLSACSTYFKDVFKENPCQHPVIIFKNVKYEDLLAIIEFMYQGEVHVQQESLSSFLNTAEMLAVQGLTDTMNPDTLIVKDNMAADNVLQSFKNPKQHADIQTVSMTTQKYPVVTQTQTSEFTTANIVIKSRTFSEKADNTDFTLAKKRRLSHEAVDEDDVQNVDEDIYEECGDTDGDLQQTENVMNDEYTNNNNNVAPSDSDKKEWSSVEINYFLDIYEAHIKCLDDNDAKNNLWLNISIAMNEMGYFIAPKGGAAHFLKVELPDYIDIDHEPETNQTKQTITIAEQSSEQDKSLTKYKQIEDDNDIDIIYQDSESDQRDTSEIERLYATQESAEGGGHAIPGGAQGM</sequence>
<feature type="domain" description="BTB" evidence="4">
    <location>
        <begin position="36"/>
        <end position="101"/>
    </location>
</feature>
<protein>
    <submittedName>
        <fullName evidence="5">Broad-complex core protein isoform 6</fullName>
    </submittedName>
</protein>
<evidence type="ECO:0000259" key="4">
    <source>
        <dbReference type="PROSITE" id="PS50097"/>
    </source>
</evidence>
<dbReference type="PANTHER" id="PTHR23110">
    <property type="entry name" value="BTB DOMAIN TRANSCRIPTION FACTOR"/>
    <property type="match status" value="1"/>
</dbReference>
<evidence type="ECO:0000313" key="5">
    <source>
        <dbReference type="EMBL" id="KAJ6639262.1"/>
    </source>
</evidence>
<evidence type="ECO:0000256" key="2">
    <source>
        <dbReference type="ARBA" id="ARBA00023242"/>
    </source>
</evidence>
<comment type="subcellular location">
    <subcellularLocation>
        <location evidence="1">Nucleus</location>
    </subcellularLocation>
</comment>
<evidence type="ECO:0000256" key="1">
    <source>
        <dbReference type="ARBA" id="ARBA00004123"/>
    </source>
</evidence>
<dbReference type="AlphaFoldDB" id="A0A9Q0MWG2"/>
<dbReference type="InterPro" id="IPR000210">
    <property type="entry name" value="BTB/POZ_dom"/>
</dbReference>
<dbReference type="Gene3D" id="3.30.710.10">
    <property type="entry name" value="Potassium Channel Kv1.1, Chain A"/>
    <property type="match status" value="1"/>
</dbReference>